<keyword evidence="1" id="KW-0067">ATP-binding</keyword>
<gene>
    <name evidence="1" type="ORF">ACFP2V_00005</name>
</gene>
<name>A0ABW0XFA5_9ACTN</name>
<keyword evidence="1" id="KW-0547">Nucleotide-binding</keyword>
<organism evidence="1 2">
    <name type="scientific">Streptomyces incanus</name>
    <dbReference type="NCBI Taxonomy" id="887453"/>
    <lineage>
        <taxon>Bacteria</taxon>
        <taxon>Bacillati</taxon>
        <taxon>Actinomycetota</taxon>
        <taxon>Actinomycetes</taxon>
        <taxon>Kitasatosporales</taxon>
        <taxon>Streptomycetaceae</taxon>
        <taxon>Streptomyces</taxon>
    </lineage>
</organism>
<proteinExistence type="predicted"/>
<dbReference type="GO" id="GO:0004386">
    <property type="term" value="F:helicase activity"/>
    <property type="evidence" value="ECO:0007669"/>
    <property type="project" value="UniProtKB-KW"/>
</dbReference>
<dbReference type="EMBL" id="JBHSPC010000001">
    <property type="protein sequence ID" value="MFC5668555.1"/>
    <property type="molecule type" value="Genomic_DNA"/>
</dbReference>
<evidence type="ECO:0000313" key="2">
    <source>
        <dbReference type="Proteomes" id="UP001596183"/>
    </source>
</evidence>
<keyword evidence="1" id="KW-0378">Hydrolase</keyword>
<feature type="non-terminal residue" evidence="1">
    <location>
        <position position="52"/>
    </location>
</feature>
<keyword evidence="2" id="KW-1185">Reference proteome</keyword>
<accession>A0ABW0XFA5</accession>
<reference evidence="2" key="1">
    <citation type="journal article" date="2019" name="Int. J. Syst. Evol. Microbiol.">
        <title>The Global Catalogue of Microorganisms (GCM) 10K type strain sequencing project: providing services to taxonomists for standard genome sequencing and annotation.</title>
        <authorList>
            <consortium name="The Broad Institute Genomics Platform"/>
            <consortium name="The Broad Institute Genome Sequencing Center for Infectious Disease"/>
            <person name="Wu L."/>
            <person name="Ma J."/>
        </authorList>
    </citation>
    <scope>NUCLEOTIDE SEQUENCE [LARGE SCALE GENOMIC DNA]</scope>
    <source>
        <strain evidence="2">JCM 13852</strain>
    </source>
</reference>
<comment type="caution">
    <text evidence="1">The sequence shown here is derived from an EMBL/GenBank/DDBJ whole genome shotgun (WGS) entry which is preliminary data.</text>
</comment>
<keyword evidence="1" id="KW-0347">Helicase</keyword>
<dbReference type="Proteomes" id="UP001596183">
    <property type="component" value="Unassembled WGS sequence"/>
</dbReference>
<evidence type="ECO:0000313" key="1">
    <source>
        <dbReference type="EMBL" id="MFC5668555.1"/>
    </source>
</evidence>
<sequence length="52" mass="5697">MTRDEAETAALIERLVGSVADGEDQAVGAALRPRDLDEFIGQEKVREQLDLV</sequence>
<protein>
    <submittedName>
        <fullName evidence="1">Holliday junction branch migration DNA helicase RuvB</fullName>
    </submittedName>
</protein>